<dbReference type="FunFam" id="1.20.1250.20:FF:000068">
    <property type="entry name" value="MFS general substrate transporter"/>
    <property type="match status" value="1"/>
</dbReference>
<feature type="transmembrane region" description="Helical" evidence="6">
    <location>
        <begin position="38"/>
        <end position="56"/>
    </location>
</feature>
<evidence type="ECO:0000313" key="9">
    <source>
        <dbReference type="Proteomes" id="UP000076761"/>
    </source>
</evidence>
<dbReference type="FunFam" id="1.20.1250.20:FF:000034">
    <property type="entry name" value="MFS general substrate transporter"/>
    <property type="match status" value="1"/>
</dbReference>
<feature type="transmembrane region" description="Helical" evidence="6">
    <location>
        <begin position="393"/>
        <end position="413"/>
    </location>
</feature>
<feature type="transmembrane region" description="Helical" evidence="6">
    <location>
        <begin position="308"/>
        <end position="325"/>
    </location>
</feature>
<dbReference type="STRING" id="1314782.A0A165ULN9"/>
<keyword evidence="9" id="KW-1185">Reference proteome</keyword>
<proteinExistence type="predicted"/>
<feature type="transmembrane region" description="Helical" evidence="6">
    <location>
        <begin position="104"/>
        <end position="123"/>
    </location>
</feature>
<evidence type="ECO:0000256" key="6">
    <source>
        <dbReference type="SAM" id="Phobius"/>
    </source>
</evidence>
<feature type="transmembrane region" description="Helical" evidence="6">
    <location>
        <begin position="425"/>
        <end position="448"/>
    </location>
</feature>
<evidence type="ECO:0000256" key="1">
    <source>
        <dbReference type="ARBA" id="ARBA00004141"/>
    </source>
</evidence>
<dbReference type="EMBL" id="KV425558">
    <property type="protein sequence ID" value="KZT28361.1"/>
    <property type="molecule type" value="Genomic_DNA"/>
</dbReference>
<dbReference type="AlphaFoldDB" id="A0A165ULN9"/>
<feature type="transmembrane region" description="Helical" evidence="6">
    <location>
        <begin position="332"/>
        <end position="352"/>
    </location>
</feature>
<protein>
    <submittedName>
        <fullName evidence="8">MFS general substrate transporter</fullName>
    </submittedName>
</protein>
<feature type="transmembrane region" description="Helical" evidence="6">
    <location>
        <begin position="358"/>
        <end position="381"/>
    </location>
</feature>
<keyword evidence="2" id="KW-0813">Transport</keyword>
<dbReference type="PANTHER" id="PTHR43791:SF46">
    <property type="entry name" value="MAJOR FACILITATOR SUPERFAMILY (MFS) PROFILE DOMAIN-CONTAINING PROTEIN-RELATED"/>
    <property type="match status" value="1"/>
</dbReference>
<evidence type="ECO:0000259" key="7">
    <source>
        <dbReference type="PROSITE" id="PS50850"/>
    </source>
</evidence>
<dbReference type="PROSITE" id="PS50850">
    <property type="entry name" value="MFS"/>
    <property type="match status" value="1"/>
</dbReference>
<dbReference type="InterPro" id="IPR036259">
    <property type="entry name" value="MFS_trans_sf"/>
</dbReference>
<feature type="transmembrane region" description="Helical" evidence="6">
    <location>
        <begin position="268"/>
        <end position="288"/>
    </location>
</feature>
<reference evidence="8 9" key="1">
    <citation type="journal article" date="2016" name="Mol. Biol. Evol.">
        <title>Comparative Genomics of Early-Diverging Mushroom-Forming Fungi Provides Insights into the Origins of Lignocellulose Decay Capabilities.</title>
        <authorList>
            <person name="Nagy L.G."/>
            <person name="Riley R."/>
            <person name="Tritt A."/>
            <person name="Adam C."/>
            <person name="Daum C."/>
            <person name="Floudas D."/>
            <person name="Sun H."/>
            <person name="Yadav J.S."/>
            <person name="Pangilinan J."/>
            <person name="Larsson K.H."/>
            <person name="Matsuura K."/>
            <person name="Barry K."/>
            <person name="Labutti K."/>
            <person name="Kuo R."/>
            <person name="Ohm R.A."/>
            <person name="Bhattacharya S.S."/>
            <person name="Shirouzu T."/>
            <person name="Yoshinaga Y."/>
            <person name="Martin F.M."/>
            <person name="Grigoriev I.V."/>
            <person name="Hibbett D.S."/>
        </authorList>
    </citation>
    <scope>NUCLEOTIDE SEQUENCE [LARGE SCALE GENOMIC DNA]</scope>
    <source>
        <strain evidence="8 9">HHB14362 ss-1</strain>
    </source>
</reference>
<dbReference type="GO" id="GO:0005886">
    <property type="term" value="C:plasma membrane"/>
    <property type="evidence" value="ECO:0007669"/>
    <property type="project" value="TreeGrafter"/>
</dbReference>
<dbReference type="SUPFAM" id="SSF103473">
    <property type="entry name" value="MFS general substrate transporter"/>
    <property type="match status" value="1"/>
</dbReference>
<dbReference type="PANTHER" id="PTHR43791">
    <property type="entry name" value="PERMEASE-RELATED"/>
    <property type="match status" value="1"/>
</dbReference>
<evidence type="ECO:0000256" key="2">
    <source>
        <dbReference type="ARBA" id="ARBA00022448"/>
    </source>
</evidence>
<accession>A0A165ULN9</accession>
<dbReference type="OrthoDB" id="2962993at2759"/>
<sequence length="493" mass="54820">MEDTSPHEKFASSDVIASAEEDSQVNIRRLMWKIDVRLVPILAILYLLTFLDRANIGNAVLFDLQQDLKLSSLQYNTVLVIFYVPYILVEIPSNVFLKKLRPHAWLSGCMFCFGLVSALQGFTQNYGGLLAARFVLGLCEAGMFPGCVYLLSMWYRREESQKRYTIFFASASLSGAFSGLLASAIGKMDGLRGYHGWRWVFILEGVATCIFSIIWFYIIPDFPEDCSFLSNEEREVVRLRLQGDVGDAKLGQSIGWRDVLEVIKDYKVLLGGFMYLGVLVPAYGYAYFAPTIIKSLGYGTIQAQLHSVPPWACSFVFSIAISFISDRCRHRYLFTIGSALIAVVGLIMLLTIRENIHALYGALFMVAIGTYTATPLVLGWFSMNLAGHLRRSVGSASQIGFASIAGIIISYSFPSKSAPRYTMGYAISLAFICLSILCSTLYAACIALENRRRDKAMGIGQTEMDGISAGSDGREDMKEQGLGDLSLQYRYML</sequence>
<gene>
    <name evidence="8" type="ORF">NEOLEDRAFT_1129758</name>
</gene>
<organism evidence="8 9">
    <name type="scientific">Neolentinus lepideus HHB14362 ss-1</name>
    <dbReference type="NCBI Taxonomy" id="1314782"/>
    <lineage>
        <taxon>Eukaryota</taxon>
        <taxon>Fungi</taxon>
        <taxon>Dikarya</taxon>
        <taxon>Basidiomycota</taxon>
        <taxon>Agaricomycotina</taxon>
        <taxon>Agaricomycetes</taxon>
        <taxon>Gloeophyllales</taxon>
        <taxon>Gloeophyllaceae</taxon>
        <taxon>Neolentinus</taxon>
    </lineage>
</organism>
<evidence type="ECO:0000256" key="4">
    <source>
        <dbReference type="ARBA" id="ARBA00022989"/>
    </source>
</evidence>
<evidence type="ECO:0000256" key="3">
    <source>
        <dbReference type="ARBA" id="ARBA00022692"/>
    </source>
</evidence>
<dbReference type="InterPro" id="IPR011701">
    <property type="entry name" value="MFS"/>
</dbReference>
<feature type="transmembrane region" description="Helical" evidence="6">
    <location>
        <begin position="164"/>
        <end position="185"/>
    </location>
</feature>
<feature type="transmembrane region" description="Helical" evidence="6">
    <location>
        <begin position="197"/>
        <end position="219"/>
    </location>
</feature>
<keyword evidence="3 6" id="KW-0812">Transmembrane</keyword>
<evidence type="ECO:0000313" key="8">
    <source>
        <dbReference type="EMBL" id="KZT28361.1"/>
    </source>
</evidence>
<feature type="transmembrane region" description="Helical" evidence="6">
    <location>
        <begin position="129"/>
        <end position="152"/>
    </location>
</feature>
<feature type="transmembrane region" description="Helical" evidence="6">
    <location>
        <begin position="76"/>
        <end position="97"/>
    </location>
</feature>
<dbReference type="Pfam" id="PF07690">
    <property type="entry name" value="MFS_1"/>
    <property type="match status" value="1"/>
</dbReference>
<dbReference type="Gene3D" id="1.20.1250.20">
    <property type="entry name" value="MFS general substrate transporter like domains"/>
    <property type="match status" value="2"/>
</dbReference>
<name>A0A165ULN9_9AGAM</name>
<feature type="domain" description="Major facilitator superfamily (MFS) profile" evidence="7">
    <location>
        <begin position="38"/>
        <end position="453"/>
    </location>
</feature>
<evidence type="ECO:0000256" key="5">
    <source>
        <dbReference type="ARBA" id="ARBA00023136"/>
    </source>
</evidence>
<keyword evidence="4 6" id="KW-1133">Transmembrane helix</keyword>
<dbReference type="GO" id="GO:0022857">
    <property type="term" value="F:transmembrane transporter activity"/>
    <property type="evidence" value="ECO:0007669"/>
    <property type="project" value="InterPro"/>
</dbReference>
<dbReference type="InterPro" id="IPR020846">
    <property type="entry name" value="MFS_dom"/>
</dbReference>
<dbReference type="Proteomes" id="UP000076761">
    <property type="component" value="Unassembled WGS sequence"/>
</dbReference>
<dbReference type="InParanoid" id="A0A165ULN9"/>
<keyword evidence="5 6" id="KW-0472">Membrane</keyword>
<comment type="subcellular location">
    <subcellularLocation>
        <location evidence="1">Membrane</location>
        <topology evidence="1">Multi-pass membrane protein</topology>
    </subcellularLocation>
</comment>